<accession>A0A4U1CE56</accession>
<dbReference type="Proteomes" id="UP000307244">
    <property type="component" value="Unassembled WGS sequence"/>
</dbReference>
<dbReference type="PANTHER" id="PTHR30244:SF34">
    <property type="entry name" value="DTDP-4-AMINO-4,6-DIDEOXYGALACTOSE TRANSAMINASE"/>
    <property type="match status" value="1"/>
</dbReference>
<dbReference type="FunFam" id="3.40.640.10:FF:000090">
    <property type="entry name" value="Pyridoxal phosphate-dependent aminotransferase"/>
    <property type="match status" value="1"/>
</dbReference>
<dbReference type="InterPro" id="IPR000653">
    <property type="entry name" value="DegT/StrS_aminotransferase"/>
</dbReference>
<proteinExistence type="inferred from homology"/>
<evidence type="ECO:0000256" key="4">
    <source>
        <dbReference type="ARBA" id="ARBA00022679"/>
    </source>
</evidence>
<sequence length="385" mass="42446">MNNKIWLSSPHMGGGEQKYVNEAFDTNWVAPLGPNVMGFEHDLKKYLHQNVHVAALSSGTSALHLALILLGVGPGDEVICQSMTFSASANPIAYLGATPIFIDSEADTWNMSPEYLEIAIKDRIAKGKKPKAILPVHLYGMPAKMEEILTIAAKYEIPVLEDAAEALGSHINGQNCGTFGEMACLSFNGNKIITTSGGGALVAKQKVNTDKAVFLATQARDNAPHYEHTHIGYNYRMSNIVAGIGRGQMEVLDKHIQNRRNNFEYYKSAFSSNEQIGLLEEPAGYYSNRWLSCILTDRDSEVSREDLRLALEAENIESRPLWKPMHMQPIFQDAPFYGDGTSETLFDNGLCLPSGSNLSEKDLSRVTNCVASVFKNHSVKMEKVN</sequence>
<evidence type="ECO:0000256" key="9">
    <source>
        <dbReference type="ARBA" id="ARBA00074221"/>
    </source>
</evidence>
<dbReference type="InterPro" id="IPR015424">
    <property type="entry name" value="PyrdxlP-dep_Trfase"/>
</dbReference>
<dbReference type="OrthoDB" id="9810913at2"/>
<evidence type="ECO:0000256" key="5">
    <source>
        <dbReference type="ARBA" id="ARBA00022898"/>
    </source>
</evidence>
<dbReference type="EC" id="2.6.1.102" evidence="8"/>
<feature type="active site" description="Proton acceptor" evidence="10">
    <location>
        <position position="191"/>
    </location>
</feature>
<dbReference type="InterPro" id="IPR015422">
    <property type="entry name" value="PyrdxlP-dep_Trfase_small"/>
</dbReference>
<evidence type="ECO:0000313" key="14">
    <source>
        <dbReference type="Proteomes" id="UP000307244"/>
    </source>
</evidence>
<evidence type="ECO:0000256" key="7">
    <source>
        <dbReference type="ARBA" id="ARBA00051587"/>
    </source>
</evidence>
<evidence type="ECO:0000256" key="10">
    <source>
        <dbReference type="PIRSR" id="PIRSR000390-1"/>
    </source>
</evidence>
<dbReference type="Pfam" id="PF01041">
    <property type="entry name" value="DegT_DnrJ_EryC1"/>
    <property type="match status" value="1"/>
</dbReference>
<evidence type="ECO:0000256" key="6">
    <source>
        <dbReference type="ARBA" id="ARBA00037999"/>
    </source>
</evidence>
<dbReference type="RefSeq" id="WP_136837102.1">
    <property type="nucleotide sequence ID" value="NZ_SWBQ01000004.1"/>
</dbReference>
<keyword evidence="3 13" id="KW-0032">Aminotransferase</keyword>
<dbReference type="InterPro" id="IPR015421">
    <property type="entry name" value="PyrdxlP-dep_Trfase_major"/>
</dbReference>
<comment type="pathway">
    <text evidence="2">Bacterial outer membrane biogenesis; LPS O-antigen biosynthesis.</text>
</comment>
<dbReference type="PIRSF" id="PIRSF000390">
    <property type="entry name" value="PLP_StrS"/>
    <property type="match status" value="1"/>
</dbReference>
<dbReference type="Gene3D" id="3.40.640.10">
    <property type="entry name" value="Type I PLP-dependent aspartate aminotransferase-like (Major domain)"/>
    <property type="match status" value="1"/>
</dbReference>
<dbReference type="PANTHER" id="PTHR30244">
    <property type="entry name" value="TRANSAMINASE"/>
    <property type="match status" value="1"/>
</dbReference>
<evidence type="ECO:0000256" key="11">
    <source>
        <dbReference type="PIRSR" id="PIRSR000390-2"/>
    </source>
</evidence>
<dbReference type="AlphaFoldDB" id="A0A4U1CE56"/>
<evidence type="ECO:0000256" key="2">
    <source>
        <dbReference type="ARBA" id="ARBA00005125"/>
    </source>
</evidence>
<dbReference type="GO" id="GO:0030170">
    <property type="term" value="F:pyridoxal phosphate binding"/>
    <property type="evidence" value="ECO:0007669"/>
    <property type="project" value="TreeGrafter"/>
</dbReference>
<organism evidence="13 14">
    <name type="scientific">Pedobacter frigoris</name>
    <dbReference type="NCBI Taxonomy" id="2571272"/>
    <lineage>
        <taxon>Bacteria</taxon>
        <taxon>Pseudomonadati</taxon>
        <taxon>Bacteroidota</taxon>
        <taxon>Sphingobacteriia</taxon>
        <taxon>Sphingobacteriales</taxon>
        <taxon>Sphingobacteriaceae</taxon>
        <taxon>Pedobacter</taxon>
    </lineage>
</organism>
<dbReference type="GO" id="GO:0000271">
    <property type="term" value="P:polysaccharide biosynthetic process"/>
    <property type="evidence" value="ECO:0007669"/>
    <property type="project" value="TreeGrafter"/>
</dbReference>
<evidence type="ECO:0000256" key="8">
    <source>
        <dbReference type="ARBA" id="ARBA00066317"/>
    </source>
</evidence>
<gene>
    <name evidence="13" type="ORF">FA047_16130</name>
</gene>
<comment type="similarity">
    <text evidence="6 12">Belongs to the DegT/DnrJ/EryC1 family.</text>
</comment>
<protein>
    <recommendedName>
        <fullName evidence="9">GDP-perosamine synthase</fullName>
        <ecNumber evidence="8">2.6.1.102</ecNumber>
    </recommendedName>
</protein>
<evidence type="ECO:0000256" key="12">
    <source>
        <dbReference type="RuleBase" id="RU004508"/>
    </source>
</evidence>
<dbReference type="Gene3D" id="3.90.1150.10">
    <property type="entry name" value="Aspartate Aminotransferase, domain 1"/>
    <property type="match status" value="1"/>
</dbReference>
<name>A0A4U1CE56_9SPHI</name>
<evidence type="ECO:0000256" key="3">
    <source>
        <dbReference type="ARBA" id="ARBA00022576"/>
    </source>
</evidence>
<reference evidence="13 14" key="1">
    <citation type="submission" date="2019-04" db="EMBL/GenBank/DDBJ databases">
        <title>Pedobacter sp. RP-3-15 sp. nov., isolated from Arctic soil.</title>
        <authorList>
            <person name="Dahal R.H."/>
            <person name="Kim D.-U."/>
        </authorList>
    </citation>
    <scope>NUCLEOTIDE SEQUENCE [LARGE SCALE GENOMIC DNA]</scope>
    <source>
        <strain evidence="13 14">RP-3-15</strain>
    </source>
</reference>
<comment type="catalytic activity">
    <reaction evidence="7">
        <text>GDP-alpha-D-perosamine + 2-oxoglutarate = GDP-4-dehydro-alpha-D-rhamnose + L-glutamate</text>
        <dbReference type="Rhea" id="RHEA:36779"/>
        <dbReference type="ChEBI" id="CHEBI:16810"/>
        <dbReference type="ChEBI" id="CHEBI:29985"/>
        <dbReference type="ChEBI" id="CHEBI:57964"/>
        <dbReference type="ChEBI" id="CHEBI:73996"/>
        <dbReference type="EC" id="2.6.1.102"/>
    </reaction>
</comment>
<keyword evidence="4 13" id="KW-0808">Transferase</keyword>
<dbReference type="SUPFAM" id="SSF53383">
    <property type="entry name" value="PLP-dependent transferases"/>
    <property type="match status" value="1"/>
</dbReference>
<comment type="cofactor">
    <cofactor evidence="1">
        <name>pyridoxal 5'-phosphate</name>
        <dbReference type="ChEBI" id="CHEBI:597326"/>
    </cofactor>
</comment>
<dbReference type="GO" id="GO:0102933">
    <property type="term" value="F:GDP-4-dehydro-6-deoxy-D-mannose-4-aminotransferase activity"/>
    <property type="evidence" value="ECO:0007669"/>
    <property type="project" value="UniProtKB-EC"/>
</dbReference>
<keyword evidence="14" id="KW-1185">Reference proteome</keyword>
<comment type="caution">
    <text evidence="13">The sequence shown here is derived from an EMBL/GenBank/DDBJ whole genome shotgun (WGS) entry which is preliminary data.</text>
</comment>
<dbReference type="EMBL" id="SWBQ01000004">
    <property type="protein sequence ID" value="TKC05284.1"/>
    <property type="molecule type" value="Genomic_DNA"/>
</dbReference>
<dbReference type="CDD" id="cd00616">
    <property type="entry name" value="AHBA_syn"/>
    <property type="match status" value="1"/>
</dbReference>
<keyword evidence="5 11" id="KW-0663">Pyridoxal phosphate</keyword>
<feature type="modified residue" description="N6-(pyridoxal phosphate)lysine" evidence="11">
    <location>
        <position position="191"/>
    </location>
</feature>
<evidence type="ECO:0000256" key="1">
    <source>
        <dbReference type="ARBA" id="ARBA00001933"/>
    </source>
</evidence>
<evidence type="ECO:0000313" key="13">
    <source>
        <dbReference type="EMBL" id="TKC05284.1"/>
    </source>
</evidence>